<protein>
    <submittedName>
        <fullName evidence="1">Uncharacterized protein</fullName>
    </submittedName>
</protein>
<keyword evidence="2" id="KW-1185">Reference proteome</keyword>
<gene>
    <name evidence="1" type="ORF">GGR24_000545</name>
</gene>
<name>A0A7W6GEH7_9HYPH</name>
<dbReference type="EMBL" id="JACIDR010000001">
    <property type="protein sequence ID" value="MBB3971912.1"/>
    <property type="molecule type" value="Genomic_DNA"/>
</dbReference>
<dbReference type="Proteomes" id="UP000528964">
    <property type="component" value="Unassembled WGS sequence"/>
</dbReference>
<evidence type="ECO:0000313" key="2">
    <source>
        <dbReference type="Proteomes" id="UP000528964"/>
    </source>
</evidence>
<comment type="caution">
    <text evidence="1">The sequence shown here is derived from an EMBL/GenBank/DDBJ whole genome shotgun (WGS) entry which is preliminary data.</text>
</comment>
<sequence length="131" mass="13677">MSEAKRVLIIGEKPDMVDFSDPAIPPGMDAAKVQAGLDAAMRALRERGHEAELALTTTAEAAAGEVAAALAGKRFDCVVVGAGLRIVPAMTPIFEAVINALREHAPEARLAFNLSPEDSADAAERQLSRAG</sequence>
<proteinExistence type="predicted"/>
<dbReference type="AlphaFoldDB" id="A0A7W6GEH7"/>
<accession>A0A7W6GEH7</accession>
<reference evidence="1 2" key="1">
    <citation type="submission" date="2020-08" db="EMBL/GenBank/DDBJ databases">
        <title>Genomic Encyclopedia of Type Strains, Phase IV (KMG-IV): sequencing the most valuable type-strain genomes for metagenomic binning, comparative biology and taxonomic classification.</title>
        <authorList>
            <person name="Goeker M."/>
        </authorList>
    </citation>
    <scope>NUCLEOTIDE SEQUENCE [LARGE SCALE GENOMIC DNA]</scope>
    <source>
        <strain evidence="1 2">DSM 25481</strain>
    </source>
</reference>
<evidence type="ECO:0000313" key="1">
    <source>
        <dbReference type="EMBL" id="MBB3971912.1"/>
    </source>
</evidence>
<organism evidence="1 2">
    <name type="scientific">Hansschlegelia beijingensis</name>
    <dbReference type="NCBI Taxonomy" id="1133344"/>
    <lineage>
        <taxon>Bacteria</taxon>
        <taxon>Pseudomonadati</taxon>
        <taxon>Pseudomonadota</taxon>
        <taxon>Alphaproteobacteria</taxon>
        <taxon>Hyphomicrobiales</taxon>
        <taxon>Methylopilaceae</taxon>
        <taxon>Hansschlegelia</taxon>
    </lineage>
</organism>
<dbReference type="RefSeq" id="WP_183393752.1">
    <property type="nucleotide sequence ID" value="NZ_JACIDR010000001.1"/>
</dbReference>